<evidence type="ECO:0000313" key="3">
    <source>
        <dbReference type="Proteomes" id="UP001232445"/>
    </source>
</evidence>
<accession>A0ABU0CY69</accession>
<comment type="caution">
    <text evidence="2">The sequence shown here is derived from an EMBL/GenBank/DDBJ whole genome shotgun (WGS) entry which is preliminary data.</text>
</comment>
<dbReference type="Proteomes" id="UP001232445">
    <property type="component" value="Unassembled WGS sequence"/>
</dbReference>
<name>A0ABU0CY69_9BACI</name>
<reference evidence="2 3" key="1">
    <citation type="submission" date="2023-07" db="EMBL/GenBank/DDBJ databases">
        <title>Genomic Encyclopedia of Type Strains, Phase IV (KMG-IV): sequencing the most valuable type-strain genomes for metagenomic binning, comparative biology and taxonomic classification.</title>
        <authorList>
            <person name="Goeker M."/>
        </authorList>
    </citation>
    <scope>NUCLEOTIDE SEQUENCE [LARGE SCALE GENOMIC DNA]</scope>
    <source>
        <strain evidence="2 3">DSM 17740</strain>
    </source>
</reference>
<sequence length="87" mass="9979">MEEDERLELFFADLDLRPYVKILQSSSPKGRTPIDREAILRAFLAAPQLGIDTFTCLHERLKSDLKFRYRCGFALAESPPSVSTFSR</sequence>
<gene>
    <name evidence="2" type="ORF">J2S00_003939</name>
</gene>
<feature type="domain" description="Transposase InsH N-terminal" evidence="1">
    <location>
        <begin position="3"/>
        <end position="87"/>
    </location>
</feature>
<proteinExistence type="predicted"/>
<keyword evidence="3" id="KW-1185">Reference proteome</keyword>
<evidence type="ECO:0000313" key="2">
    <source>
        <dbReference type="EMBL" id="MDQ0341095.1"/>
    </source>
</evidence>
<evidence type="ECO:0000259" key="1">
    <source>
        <dbReference type="Pfam" id="PF05598"/>
    </source>
</evidence>
<dbReference type="Pfam" id="PF05598">
    <property type="entry name" value="DUF772"/>
    <property type="match status" value="1"/>
</dbReference>
<protein>
    <submittedName>
        <fullName evidence="2">Transposase</fullName>
    </submittedName>
</protein>
<dbReference type="EMBL" id="JAUSUQ010000031">
    <property type="protein sequence ID" value="MDQ0341095.1"/>
    <property type="molecule type" value="Genomic_DNA"/>
</dbReference>
<feature type="non-terminal residue" evidence="2">
    <location>
        <position position="87"/>
    </location>
</feature>
<dbReference type="InterPro" id="IPR008490">
    <property type="entry name" value="Transposase_InsH_N"/>
</dbReference>
<organism evidence="2 3">
    <name type="scientific">Caldalkalibacillus uzonensis</name>
    <dbReference type="NCBI Taxonomy" id="353224"/>
    <lineage>
        <taxon>Bacteria</taxon>
        <taxon>Bacillati</taxon>
        <taxon>Bacillota</taxon>
        <taxon>Bacilli</taxon>
        <taxon>Bacillales</taxon>
        <taxon>Bacillaceae</taxon>
        <taxon>Caldalkalibacillus</taxon>
    </lineage>
</organism>